<feature type="compositionally biased region" description="Pro residues" evidence="4">
    <location>
        <begin position="38"/>
        <end position="50"/>
    </location>
</feature>
<feature type="domain" description="Protein kinase" evidence="5">
    <location>
        <begin position="71"/>
        <end position="346"/>
    </location>
</feature>
<dbReference type="GO" id="GO:0005524">
    <property type="term" value="F:ATP binding"/>
    <property type="evidence" value="ECO:0007669"/>
    <property type="project" value="UniProtKB-UniRule"/>
</dbReference>
<reference evidence="6 7" key="1">
    <citation type="submission" date="2015-09" db="EMBL/GenBank/DDBJ databases">
        <title>Host preference determinants of Valsa canker pathogens revealed by comparative genomics.</title>
        <authorList>
            <person name="Yin Z."/>
            <person name="Huang L."/>
        </authorList>
    </citation>
    <scope>NUCLEOTIDE SEQUENCE [LARGE SCALE GENOMIC DNA]</scope>
    <source>
        <strain evidence="6 7">SXYLt</strain>
    </source>
</reference>
<dbReference type="OrthoDB" id="541276at2759"/>
<dbReference type="PROSITE" id="PS50011">
    <property type="entry name" value="PROTEIN_KINASE_DOM"/>
    <property type="match status" value="1"/>
</dbReference>
<dbReference type="PROSITE" id="PS00108">
    <property type="entry name" value="PROTEIN_KINASE_ST"/>
    <property type="match status" value="1"/>
</dbReference>
<dbReference type="InterPro" id="IPR008271">
    <property type="entry name" value="Ser/Thr_kinase_AS"/>
</dbReference>
<proteinExistence type="predicted"/>
<evidence type="ECO:0000256" key="3">
    <source>
        <dbReference type="PROSITE-ProRule" id="PRU10141"/>
    </source>
</evidence>
<dbReference type="PANTHER" id="PTHR24346">
    <property type="entry name" value="MAP/MICROTUBULE AFFINITY-REGULATING KINASE"/>
    <property type="match status" value="1"/>
</dbReference>
<organism evidence="6 7">
    <name type="scientific">Cytospora leucostoma</name>
    <dbReference type="NCBI Taxonomy" id="1230097"/>
    <lineage>
        <taxon>Eukaryota</taxon>
        <taxon>Fungi</taxon>
        <taxon>Dikarya</taxon>
        <taxon>Ascomycota</taxon>
        <taxon>Pezizomycotina</taxon>
        <taxon>Sordariomycetes</taxon>
        <taxon>Sordariomycetidae</taxon>
        <taxon>Diaporthales</taxon>
        <taxon>Cytosporaceae</taxon>
        <taxon>Cytospora</taxon>
    </lineage>
</organism>
<dbReference type="GO" id="GO:0004674">
    <property type="term" value="F:protein serine/threonine kinase activity"/>
    <property type="evidence" value="ECO:0007669"/>
    <property type="project" value="TreeGrafter"/>
</dbReference>
<keyword evidence="1 3" id="KW-0547">Nucleotide-binding</keyword>
<dbReference type="InterPro" id="IPR000719">
    <property type="entry name" value="Prot_kinase_dom"/>
</dbReference>
<dbReference type="Pfam" id="PF00069">
    <property type="entry name" value="Pkinase"/>
    <property type="match status" value="1"/>
</dbReference>
<dbReference type="GO" id="GO:0005737">
    <property type="term" value="C:cytoplasm"/>
    <property type="evidence" value="ECO:0007669"/>
    <property type="project" value="TreeGrafter"/>
</dbReference>
<dbReference type="GO" id="GO:0035556">
    <property type="term" value="P:intracellular signal transduction"/>
    <property type="evidence" value="ECO:0007669"/>
    <property type="project" value="TreeGrafter"/>
</dbReference>
<evidence type="ECO:0000256" key="4">
    <source>
        <dbReference type="SAM" id="MobiDB-lite"/>
    </source>
</evidence>
<feature type="compositionally biased region" description="Acidic residues" evidence="4">
    <location>
        <begin position="380"/>
        <end position="404"/>
    </location>
</feature>
<dbReference type="STRING" id="1230097.A0A423XB35"/>
<dbReference type="InterPro" id="IPR017441">
    <property type="entry name" value="Protein_kinase_ATP_BS"/>
</dbReference>
<feature type="binding site" evidence="3">
    <location>
        <position position="100"/>
    </location>
    <ligand>
        <name>ATP</name>
        <dbReference type="ChEBI" id="CHEBI:30616"/>
    </ligand>
</feature>
<sequence length="505" mass="55432">MCHASVSPYNQLPSPPLSPVGFGQNLAVPRSGASGPYHLPPSPPPSPPPAAHRYVPLAPEDRLGTCLAGSLRLDGILGTGAYGVVYSAVDIYTNIRYAVKTLSKFNPDGTPLDQRQMAFQTREIRLHWAASAHPNVVSMLKIIDGPDCIFVVLEYCPEGDLFYNITECGQYVGKDDLAKSVFLQILDAVEYCHSRRIYHRDLKPENILVTAQGETVKLADFGLATSSDRSEDYGCGSTFYMSPECLDHSSRRPYYYCAPNDVWSLGVILVNLTCGRNPWKQASCEDSTYRAYTRNPGFLKTILPVSDELNDILGSIFTRDPEQRITLPALKQRILACSTFTEQPALPTPAASPEHITTYVQEDAITDSMMYDYPPSPTSSDDDSSDGDSSDDDSVSDTTSDDGSNDGIDPEDRPAFPVDTKASVHPQASLPTFAPAEPRNMKLQPQFNTYPGLMTEPVSPIQAMPQTPNGNCGPKFGFAHFWDMFPPIPHPVHFYPQVSFPVSGF</sequence>
<evidence type="ECO:0000313" key="6">
    <source>
        <dbReference type="EMBL" id="ROW13175.1"/>
    </source>
</evidence>
<gene>
    <name evidence="6" type="ORF">VPNG_04851</name>
</gene>
<dbReference type="CDD" id="cd13993">
    <property type="entry name" value="STKc_Pat1_like"/>
    <property type="match status" value="1"/>
</dbReference>
<dbReference type="InParanoid" id="A0A423XB35"/>
<dbReference type="Proteomes" id="UP000285146">
    <property type="component" value="Unassembled WGS sequence"/>
</dbReference>
<dbReference type="AlphaFoldDB" id="A0A423XB35"/>
<dbReference type="FunCoup" id="A0A423XB35">
    <property type="interactions" value="192"/>
</dbReference>
<comment type="caution">
    <text evidence="6">The sequence shown here is derived from an EMBL/GenBank/DDBJ whole genome shotgun (WGS) entry which is preliminary data.</text>
</comment>
<evidence type="ECO:0000259" key="5">
    <source>
        <dbReference type="PROSITE" id="PS50011"/>
    </source>
</evidence>
<keyword evidence="2 3" id="KW-0067">ATP-binding</keyword>
<dbReference type="InterPro" id="IPR011009">
    <property type="entry name" value="Kinase-like_dom_sf"/>
</dbReference>
<dbReference type="PROSITE" id="PS00107">
    <property type="entry name" value="PROTEIN_KINASE_ATP"/>
    <property type="match status" value="1"/>
</dbReference>
<evidence type="ECO:0000313" key="7">
    <source>
        <dbReference type="Proteomes" id="UP000285146"/>
    </source>
</evidence>
<protein>
    <recommendedName>
        <fullName evidence="5">Protein kinase domain-containing protein</fullName>
    </recommendedName>
</protein>
<evidence type="ECO:0000256" key="2">
    <source>
        <dbReference type="ARBA" id="ARBA00022840"/>
    </source>
</evidence>
<dbReference type="FunFam" id="1.10.510.10:FF:000549">
    <property type="entry name" value="Protein serine/threonine kinase (Ran1), putative"/>
    <property type="match status" value="1"/>
</dbReference>
<feature type="region of interest" description="Disordered" evidence="4">
    <location>
        <begin position="369"/>
        <end position="424"/>
    </location>
</feature>
<accession>A0A423XB35</accession>
<dbReference type="SMART" id="SM00220">
    <property type="entry name" value="S_TKc"/>
    <property type="match status" value="1"/>
</dbReference>
<dbReference type="SUPFAM" id="SSF56112">
    <property type="entry name" value="Protein kinase-like (PK-like)"/>
    <property type="match status" value="1"/>
</dbReference>
<dbReference type="Gene3D" id="1.10.510.10">
    <property type="entry name" value="Transferase(Phosphotransferase) domain 1"/>
    <property type="match status" value="1"/>
</dbReference>
<evidence type="ECO:0000256" key="1">
    <source>
        <dbReference type="ARBA" id="ARBA00022741"/>
    </source>
</evidence>
<dbReference type="EMBL" id="LKEB01000021">
    <property type="protein sequence ID" value="ROW13175.1"/>
    <property type="molecule type" value="Genomic_DNA"/>
</dbReference>
<feature type="region of interest" description="Disordered" evidence="4">
    <location>
        <begin position="32"/>
        <end position="54"/>
    </location>
</feature>
<dbReference type="PANTHER" id="PTHR24346:SF30">
    <property type="entry name" value="MATERNAL EMBRYONIC LEUCINE ZIPPER KINASE"/>
    <property type="match status" value="1"/>
</dbReference>
<name>A0A423XB35_9PEZI</name>
<keyword evidence="7" id="KW-1185">Reference proteome</keyword>